<dbReference type="InterPro" id="IPR017853">
    <property type="entry name" value="GH"/>
</dbReference>
<keyword evidence="10" id="KW-0326">Glycosidase</keyword>
<dbReference type="PRINTS" id="PR00110">
    <property type="entry name" value="ALPHAAMYLASE"/>
</dbReference>
<keyword evidence="9" id="KW-0119">Carbohydrate metabolism</keyword>
<dbReference type="SMART" id="SM00642">
    <property type="entry name" value="Aamy"/>
    <property type="match status" value="1"/>
</dbReference>
<dbReference type="PANTHER" id="PTHR43447">
    <property type="entry name" value="ALPHA-AMYLASE"/>
    <property type="match status" value="1"/>
</dbReference>
<keyword evidence="7" id="KW-0378">Hydrolase</keyword>
<keyword evidence="11" id="KW-0732">Signal</keyword>
<evidence type="ECO:0000256" key="3">
    <source>
        <dbReference type="ARBA" id="ARBA00001923"/>
    </source>
</evidence>
<evidence type="ECO:0000259" key="12">
    <source>
        <dbReference type="SMART" id="SM00642"/>
    </source>
</evidence>
<evidence type="ECO:0000256" key="10">
    <source>
        <dbReference type="ARBA" id="ARBA00023295"/>
    </source>
</evidence>
<accession>A0A1W0WUZ5</accession>
<feature type="signal peptide" evidence="11">
    <location>
        <begin position="1"/>
        <end position="24"/>
    </location>
</feature>
<evidence type="ECO:0000256" key="2">
    <source>
        <dbReference type="ARBA" id="ARBA00001913"/>
    </source>
</evidence>
<evidence type="ECO:0000313" key="14">
    <source>
        <dbReference type="Proteomes" id="UP000192578"/>
    </source>
</evidence>
<evidence type="ECO:0000313" key="13">
    <source>
        <dbReference type="EMBL" id="OQV19022.1"/>
    </source>
</evidence>
<comment type="catalytic activity">
    <reaction evidence="1">
        <text>Endohydrolysis of (1-&gt;4)-alpha-D-glucosidic linkages in polysaccharides containing three or more (1-&gt;4)-alpha-linked D-glucose units.</text>
        <dbReference type="EC" id="3.2.1.1"/>
    </reaction>
</comment>
<keyword evidence="8" id="KW-0868">Chloride</keyword>
<feature type="chain" id="PRO_5013388868" description="alpha-amylase" evidence="11">
    <location>
        <begin position="25"/>
        <end position="656"/>
    </location>
</feature>
<dbReference type="InterPro" id="IPR006047">
    <property type="entry name" value="GH13_cat_dom"/>
</dbReference>
<comment type="cofactor">
    <cofactor evidence="3">
        <name>chloride</name>
        <dbReference type="ChEBI" id="CHEBI:17996"/>
    </cofactor>
</comment>
<reference evidence="14" key="1">
    <citation type="submission" date="2017-01" db="EMBL/GenBank/DDBJ databases">
        <title>Comparative genomics of anhydrobiosis in the tardigrade Hypsibius dujardini.</title>
        <authorList>
            <person name="Yoshida Y."/>
            <person name="Koutsovoulos G."/>
            <person name="Laetsch D."/>
            <person name="Stevens L."/>
            <person name="Kumar S."/>
            <person name="Horikawa D."/>
            <person name="Ishino K."/>
            <person name="Komine S."/>
            <person name="Tomita M."/>
            <person name="Blaxter M."/>
            <person name="Arakawa K."/>
        </authorList>
    </citation>
    <scope>NUCLEOTIDE SEQUENCE [LARGE SCALE GENOMIC DNA]</scope>
    <source>
        <strain evidence="14">Z151</strain>
    </source>
</reference>
<comment type="cofactor">
    <cofactor evidence="2">
        <name>Ca(2+)</name>
        <dbReference type="ChEBI" id="CHEBI:29108"/>
    </cofactor>
</comment>
<feature type="domain" description="Glycosyl hydrolase family 13 catalytic" evidence="12">
    <location>
        <begin position="30"/>
        <end position="379"/>
    </location>
</feature>
<dbReference type="OrthoDB" id="550577at2759"/>
<gene>
    <name evidence="13" type="ORF">BV898_06879</name>
</gene>
<dbReference type="GO" id="GO:0043169">
    <property type="term" value="F:cation binding"/>
    <property type="evidence" value="ECO:0007669"/>
    <property type="project" value="InterPro"/>
</dbReference>
<evidence type="ECO:0000256" key="6">
    <source>
        <dbReference type="ARBA" id="ARBA00012595"/>
    </source>
</evidence>
<dbReference type="EMBL" id="MTYJ01000043">
    <property type="protein sequence ID" value="OQV19022.1"/>
    <property type="molecule type" value="Genomic_DNA"/>
</dbReference>
<protein>
    <recommendedName>
        <fullName evidence="6">alpha-amylase</fullName>
        <ecNumber evidence="6">3.2.1.1</ecNumber>
    </recommendedName>
</protein>
<evidence type="ECO:0000256" key="5">
    <source>
        <dbReference type="ARBA" id="ARBA00011245"/>
    </source>
</evidence>
<dbReference type="EC" id="3.2.1.1" evidence="6"/>
<comment type="caution">
    <text evidence="13">The sequence shown here is derived from an EMBL/GenBank/DDBJ whole genome shotgun (WGS) entry which is preliminary data.</text>
</comment>
<dbReference type="Gene3D" id="3.20.20.80">
    <property type="entry name" value="Glycosidases"/>
    <property type="match status" value="1"/>
</dbReference>
<evidence type="ECO:0000256" key="9">
    <source>
        <dbReference type="ARBA" id="ARBA00023277"/>
    </source>
</evidence>
<dbReference type="AlphaFoldDB" id="A0A1W0WUZ5"/>
<evidence type="ECO:0000256" key="7">
    <source>
        <dbReference type="ARBA" id="ARBA00022801"/>
    </source>
</evidence>
<evidence type="ECO:0000256" key="8">
    <source>
        <dbReference type="ARBA" id="ARBA00023214"/>
    </source>
</evidence>
<name>A0A1W0WUZ5_HYPEX</name>
<evidence type="ECO:0000256" key="11">
    <source>
        <dbReference type="SAM" id="SignalP"/>
    </source>
</evidence>
<dbReference type="GO" id="GO:0004556">
    <property type="term" value="F:alpha-amylase activity"/>
    <property type="evidence" value="ECO:0007669"/>
    <property type="project" value="UniProtKB-EC"/>
</dbReference>
<dbReference type="SUPFAM" id="SSF51445">
    <property type="entry name" value="(Trans)glycosidases"/>
    <property type="match status" value="1"/>
</dbReference>
<dbReference type="GO" id="GO:0005975">
    <property type="term" value="P:carbohydrate metabolic process"/>
    <property type="evidence" value="ECO:0007669"/>
    <property type="project" value="InterPro"/>
</dbReference>
<keyword evidence="14" id="KW-1185">Reference proteome</keyword>
<dbReference type="InterPro" id="IPR006046">
    <property type="entry name" value="Alpha_amylase"/>
</dbReference>
<evidence type="ECO:0000256" key="1">
    <source>
        <dbReference type="ARBA" id="ARBA00000548"/>
    </source>
</evidence>
<comment type="subunit">
    <text evidence="5">Monomer.</text>
</comment>
<sequence>MFALENGLCRLFMLLILAPFTAHCQNGRGDVILQLFQWPYSDVASECATLAALTAIKAVQVTAPQEHRIIFRPVDDRTVKRPWWERYQPVSFKLGKTRGGTLDDFKSMVTACRAAGIAVYVEIVVNHLAASTAGTGRGSDGTWYSFDRETFDYRVPIGNADMLLPPDLRVTLPGKTHCPHTLPPLPTDPPTNSAPEYLASYACHPKLAYSSADAPLVKLNLTSPWVKNKIGENILDLVEMGVSGFCIISATFSPPDQLSDLFASLSEAQRSDLFIYGDLMALTDQDDLLQSYNKSGIYTFGLGFAQEMVTSLQFGVGSSSQTEEDAEHADNMSVIFAGLHSGIAPAVRKSPVTAFEHHEFLHARKSPADLDYSRLARLRTVADRNSAYFFLLLNLPSTGFPRIVADYPAPEGEEWVGPPVKEEVHFAVMGPSAPGVADEPSSRWKMDHRGDFVKKLLELRFTVFQQGRTAAAAAAAAAAADLDNNHYVPISAVMTPPAISGGGRPHSPAVLYGFRKQARAADDNSTTCRVLFGLLATHYNDTETDETEARALTNGTYDGTFYDDLDFSGDGWDTVGVDVVPAGNCAPSMVNDGGDGGECPTMVITEEEDEQQGDKVVVGRVRVNVPASLVGARIVLFQYDVPAVSHLCGKRDLEEV</sequence>
<proteinExistence type="inferred from homology"/>
<comment type="similarity">
    <text evidence="4">Belongs to the glycosyl hydrolase 13 family.</text>
</comment>
<organism evidence="13 14">
    <name type="scientific">Hypsibius exemplaris</name>
    <name type="common">Freshwater tardigrade</name>
    <dbReference type="NCBI Taxonomy" id="2072580"/>
    <lineage>
        <taxon>Eukaryota</taxon>
        <taxon>Metazoa</taxon>
        <taxon>Ecdysozoa</taxon>
        <taxon>Tardigrada</taxon>
        <taxon>Eutardigrada</taxon>
        <taxon>Parachela</taxon>
        <taxon>Hypsibioidea</taxon>
        <taxon>Hypsibiidae</taxon>
        <taxon>Hypsibius</taxon>
    </lineage>
</organism>
<dbReference type="Proteomes" id="UP000192578">
    <property type="component" value="Unassembled WGS sequence"/>
</dbReference>
<evidence type="ECO:0000256" key="4">
    <source>
        <dbReference type="ARBA" id="ARBA00008061"/>
    </source>
</evidence>